<evidence type="ECO:0000256" key="1">
    <source>
        <dbReference type="ARBA" id="ARBA00022679"/>
    </source>
</evidence>
<gene>
    <name evidence="3" type="primary">ttcA</name>
    <name evidence="3" type="ORF">DGMP_18290</name>
</gene>
<name>A0A8D5FTK1_9BACT</name>
<sequence>MDSNYSLPPHVNRKIGRAMHDYSMLDDGDRVMIAVSGGIDSLTLAWILKSWRKKAPISFEVMVQVIDHGFWRDHAGVADPGESIGKQLERFAITYAIDSAWERMDQLKSCFQCARDRRSQLFDLARQRGFNKIALGHHMDDLIETFFLNILYSGNISTMVPVQKLFGGNLVLIRPMAYLDKNEVMMVGGDLGFLPVENFCPFSDKGRRGSVRKLLASLYDKNPLAKKSIFAALANIRSEYML</sequence>
<protein>
    <submittedName>
        <fullName evidence="3">tRNA 2-thiocytidine biosynthesis protein TtcA</fullName>
    </submittedName>
</protein>
<dbReference type="PANTHER" id="PTHR43686">
    <property type="entry name" value="SULFURTRANSFERASE-RELATED"/>
    <property type="match status" value="1"/>
</dbReference>
<evidence type="ECO:0000313" key="4">
    <source>
        <dbReference type="Proteomes" id="UP000826725"/>
    </source>
</evidence>
<keyword evidence="1" id="KW-0808">Transferase</keyword>
<reference evidence="3" key="1">
    <citation type="submission" date="2020-09" db="EMBL/GenBank/DDBJ databases">
        <title>Desulfogranum mesoprofundum gen. nov., sp. nov., a novel mesophilic, sulfate-reducing chemolithoautotroph isolated from a deep-sea hydrothermal vent chimney in the Suiyo Seamount.</title>
        <authorList>
            <person name="Hashimoto Y."/>
            <person name="Nakagawa S."/>
        </authorList>
    </citation>
    <scope>NUCLEOTIDE SEQUENCE</scope>
    <source>
        <strain evidence="3">KT2</strain>
    </source>
</reference>
<dbReference type="CDD" id="cd24138">
    <property type="entry name" value="TtcA-like"/>
    <property type="match status" value="1"/>
</dbReference>
<dbReference type="PIRSF" id="PIRSF004976">
    <property type="entry name" value="ATPase_YdaO"/>
    <property type="match status" value="1"/>
</dbReference>
<dbReference type="PANTHER" id="PTHR43686:SF1">
    <property type="entry name" value="AMINOTRAN_5 DOMAIN-CONTAINING PROTEIN"/>
    <property type="match status" value="1"/>
</dbReference>
<keyword evidence="4" id="KW-1185">Reference proteome</keyword>
<organism evidence="3 4">
    <name type="scientific">Desulfomarina profundi</name>
    <dbReference type="NCBI Taxonomy" id="2772557"/>
    <lineage>
        <taxon>Bacteria</taxon>
        <taxon>Pseudomonadati</taxon>
        <taxon>Thermodesulfobacteriota</taxon>
        <taxon>Desulfobulbia</taxon>
        <taxon>Desulfobulbales</taxon>
        <taxon>Desulfobulbaceae</taxon>
        <taxon>Desulfomarina</taxon>
    </lineage>
</organism>
<dbReference type="AlphaFoldDB" id="A0A8D5FTK1"/>
<dbReference type="KEGG" id="dbk:DGMP_18290"/>
<accession>A0A8D5FTK1</accession>
<dbReference type="Proteomes" id="UP000826725">
    <property type="component" value="Chromosome"/>
</dbReference>
<dbReference type="Pfam" id="PF01171">
    <property type="entry name" value="ATP_bind_3"/>
    <property type="match status" value="1"/>
</dbReference>
<proteinExistence type="predicted"/>
<evidence type="ECO:0000313" key="3">
    <source>
        <dbReference type="EMBL" id="BCL61136.1"/>
    </source>
</evidence>
<feature type="domain" description="tRNA(Ile)-lysidine/2-thiocytidine synthase N-terminal" evidence="2">
    <location>
        <begin position="31"/>
        <end position="185"/>
    </location>
</feature>
<dbReference type="InterPro" id="IPR011063">
    <property type="entry name" value="TilS/TtcA_N"/>
</dbReference>
<evidence type="ECO:0000259" key="2">
    <source>
        <dbReference type="Pfam" id="PF01171"/>
    </source>
</evidence>
<dbReference type="InterPro" id="IPR035107">
    <property type="entry name" value="tRNA_thiolation_TtcA_Ctu1"/>
</dbReference>
<dbReference type="RefSeq" id="WP_228857183.1">
    <property type="nucleotide sequence ID" value="NZ_AP024086.1"/>
</dbReference>
<dbReference type="EMBL" id="AP024086">
    <property type="protein sequence ID" value="BCL61136.1"/>
    <property type="molecule type" value="Genomic_DNA"/>
</dbReference>